<organism evidence="2 3">
    <name type="scientific">Marasmius tenuissimus</name>
    <dbReference type="NCBI Taxonomy" id="585030"/>
    <lineage>
        <taxon>Eukaryota</taxon>
        <taxon>Fungi</taxon>
        <taxon>Dikarya</taxon>
        <taxon>Basidiomycota</taxon>
        <taxon>Agaricomycotina</taxon>
        <taxon>Agaricomycetes</taxon>
        <taxon>Agaricomycetidae</taxon>
        <taxon>Agaricales</taxon>
        <taxon>Marasmiineae</taxon>
        <taxon>Marasmiaceae</taxon>
        <taxon>Marasmius</taxon>
    </lineage>
</organism>
<dbReference type="EMBL" id="JBBXMP010000025">
    <property type="protein sequence ID" value="KAL0067444.1"/>
    <property type="molecule type" value="Genomic_DNA"/>
</dbReference>
<evidence type="ECO:0000313" key="3">
    <source>
        <dbReference type="Proteomes" id="UP001437256"/>
    </source>
</evidence>
<protein>
    <submittedName>
        <fullName evidence="2">Uncharacterized protein</fullName>
    </submittedName>
</protein>
<feature type="compositionally biased region" description="Basic and acidic residues" evidence="1">
    <location>
        <begin position="84"/>
        <end position="93"/>
    </location>
</feature>
<comment type="caution">
    <text evidence="2">The sequence shown here is derived from an EMBL/GenBank/DDBJ whole genome shotgun (WGS) entry which is preliminary data.</text>
</comment>
<proteinExistence type="predicted"/>
<reference evidence="2 3" key="1">
    <citation type="submission" date="2024-05" db="EMBL/GenBank/DDBJ databases">
        <title>A draft genome resource for the thread blight pathogen Marasmius tenuissimus strain MS-2.</title>
        <authorList>
            <person name="Yulfo-Soto G.E."/>
            <person name="Baruah I.K."/>
            <person name="Amoako-Attah I."/>
            <person name="Bukari Y."/>
            <person name="Meinhardt L.W."/>
            <person name="Bailey B.A."/>
            <person name="Cohen S.P."/>
        </authorList>
    </citation>
    <scope>NUCLEOTIDE SEQUENCE [LARGE SCALE GENOMIC DNA]</scope>
    <source>
        <strain evidence="2 3">MS-2</strain>
    </source>
</reference>
<feature type="compositionally biased region" description="Basic and acidic residues" evidence="1">
    <location>
        <begin position="15"/>
        <end position="26"/>
    </location>
</feature>
<keyword evidence="3" id="KW-1185">Reference proteome</keyword>
<gene>
    <name evidence="2" type="ORF">AAF712_005431</name>
</gene>
<dbReference type="Proteomes" id="UP001437256">
    <property type="component" value="Unassembled WGS sequence"/>
</dbReference>
<sequence length="149" mass="16869">MADFYILPYVFPEDRCRSKEDEDKTKNIFHINLPHLLRPRPRRRQSPPPVKENRSGASDDESSESGSQSSSESPKRSKPRFFPPKKDVKRQEDNCGEVTQTAPGQTSPGLPEKRLFRSKSSPNLGKLPKVSSKNSPFPWGINYVQTTGI</sequence>
<accession>A0ABR3A238</accession>
<feature type="compositionally biased region" description="Polar residues" evidence="1">
    <location>
        <begin position="97"/>
        <end position="108"/>
    </location>
</feature>
<evidence type="ECO:0000313" key="2">
    <source>
        <dbReference type="EMBL" id="KAL0067444.1"/>
    </source>
</evidence>
<name>A0ABR3A238_9AGAR</name>
<feature type="region of interest" description="Disordered" evidence="1">
    <location>
        <begin position="15"/>
        <end position="149"/>
    </location>
</feature>
<evidence type="ECO:0000256" key="1">
    <source>
        <dbReference type="SAM" id="MobiDB-lite"/>
    </source>
</evidence>